<dbReference type="InterPro" id="IPR050844">
    <property type="entry name" value="Coatomer_complex_subunit"/>
</dbReference>
<dbReference type="InterPro" id="IPR001680">
    <property type="entry name" value="WD40_rpt"/>
</dbReference>
<organism evidence="5 6">
    <name type="scientific">Sander lucioperca</name>
    <name type="common">Pike-perch</name>
    <name type="synonym">Perca lucioperca</name>
    <dbReference type="NCBI Taxonomy" id="283035"/>
    <lineage>
        <taxon>Eukaryota</taxon>
        <taxon>Metazoa</taxon>
        <taxon>Chordata</taxon>
        <taxon>Craniata</taxon>
        <taxon>Vertebrata</taxon>
        <taxon>Euteleostomi</taxon>
        <taxon>Actinopterygii</taxon>
        <taxon>Neopterygii</taxon>
        <taxon>Teleostei</taxon>
        <taxon>Neoteleostei</taxon>
        <taxon>Acanthomorphata</taxon>
        <taxon>Eupercaria</taxon>
        <taxon>Perciformes</taxon>
        <taxon>Percoidei</taxon>
        <taxon>Percidae</taxon>
        <taxon>Luciopercinae</taxon>
        <taxon>Sander</taxon>
    </lineage>
</organism>
<dbReference type="GO" id="GO:0006888">
    <property type="term" value="P:endoplasmic reticulum to Golgi vesicle-mediated transport"/>
    <property type="evidence" value="ECO:0007669"/>
    <property type="project" value="TreeGrafter"/>
</dbReference>
<evidence type="ECO:0000313" key="5">
    <source>
        <dbReference type="Ensembl" id="ENSSLUP00000009667.1"/>
    </source>
</evidence>
<reference evidence="5" key="1">
    <citation type="submission" date="2025-08" db="UniProtKB">
        <authorList>
            <consortium name="Ensembl"/>
        </authorList>
    </citation>
    <scope>IDENTIFICATION</scope>
</reference>
<feature type="repeat" description="WD" evidence="4">
    <location>
        <begin position="64"/>
        <end position="96"/>
    </location>
</feature>
<dbReference type="PROSITE" id="PS50082">
    <property type="entry name" value="WD_REPEATS_2"/>
    <property type="match status" value="2"/>
</dbReference>
<dbReference type="SUPFAM" id="SSF50978">
    <property type="entry name" value="WD40 repeat-like"/>
    <property type="match status" value="1"/>
</dbReference>
<evidence type="ECO:0000256" key="1">
    <source>
        <dbReference type="ARBA" id="ARBA00004347"/>
    </source>
</evidence>
<dbReference type="Gene3D" id="2.130.10.10">
    <property type="entry name" value="YVTN repeat-like/Quinoprotein amine dehydrogenase"/>
    <property type="match status" value="1"/>
</dbReference>
<dbReference type="GO" id="GO:0006886">
    <property type="term" value="P:intracellular protein transport"/>
    <property type="evidence" value="ECO:0007669"/>
    <property type="project" value="TreeGrafter"/>
</dbReference>
<sequence length="114" mass="13001">MVLASLPKTSTTKLSKKVFESRGHMKFFTCVEHSTSSGYLLTGGTDALLRVWFPHKTLSCIQELEGHVKPITHIMLNPKEKVFVSLSQDHHVRVWSEDILANILEEEQMCLKIH</sequence>
<feature type="repeat" description="WD" evidence="4">
    <location>
        <begin position="21"/>
        <end position="52"/>
    </location>
</feature>
<keyword evidence="6" id="KW-1185">Reference proteome</keyword>
<dbReference type="Proteomes" id="UP000694568">
    <property type="component" value="Unplaced"/>
</dbReference>
<keyword evidence="3" id="KW-0677">Repeat</keyword>
<protein>
    <submittedName>
        <fullName evidence="5">Uncharacterized protein</fullName>
    </submittedName>
</protein>
<dbReference type="GeneTree" id="ENSGT00940000175819"/>
<dbReference type="InterPro" id="IPR015943">
    <property type="entry name" value="WD40/YVTN_repeat-like_dom_sf"/>
</dbReference>
<dbReference type="GO" id="GO:0006890">
    <property type="term" value="P:retrograde vesicle-mediated transport, Golgi to endoplasmic reticulum"/>
    <property type="evidence" value="ECO:0007669"/>
    <property type="project" value="TreeGrafter"/>
</dbReference>
<comment type="subcellular location">
    <subcellularLocation>
        <location evidence="1">Cytoplasmic vesicle</location>
        <location evidence="1">COPI-coated vesicle membrane</location>
        <topology evidence="1">Peripheral membrane protein</topology>
        <orientation evidence="1">Cytoplasmic side</orientation>
    </subcellularLocation>
</comment>
<evidence type="ECO:0000256" key="2">
    <source>
        <dbReference type="ARBA" id="ARBA00022574"/>
    </source>
</evidence>
<keyword evidence="2 4" id="KW-0853">WD repeat</keyword>
<accession>A0A8C9XGJ5</accession>
<dbReference type="AlphaFoldDB" id="A0A8C9XGJ5"/>
<dbReference type="GO" id="GO:0030126">
    <property type="term" value="C:COPI vesicle coat"/>
    <property type="evidence" value="ECO:0007669"/>
    <property type="project" value="TreeGrafter"/>
</dbReference>
<evidence type="ECO:0000256" key="3">
    <source>
        <dbReference type="ARBA" id="ARBA00022737"/>
    </source>
</evidence>
<dbReference type="PANTHER" id="PTHR19876:SF2">
    <property type="entry name" value="COATOMER SUBUNIT BETA"/>
    <property type="match status" value="1"/>
</dbReference>
<dbReference type="PANTHER" id="PTHR19876">
    <property type="entry name" value="COATOMER"/>
    <property type="match status" value="1"/>
</dbReference>
<name>A0A8C9XGJ5_SANLU</name>
<dbReference type="Pfam" id="PF00400">
    <property type="entry name" value="WD40"/>
    <property type="match status" value="2"/>
</dbReference>
<evidence type="ECO:0000256" key="4">
    <source>
        <dbReference type="PROSITE-ProRule" id="PRU00221"/>
    </source>
</evidence>
<proteinExistence type="predicted"/>
<dbReference type="PROSITE" id="PS50294">
    <property type="entry name" value="WD_REPEATS_REGION"/>
    <property type="match status" value="1"/>
</dbReference>
<dbReference type="Ensembl" id="ENSSLUT00000009977.1">
    <property type="protein sequence ID" value="ENSSLUP00000009667.1"/>
    <property type="gene ID" value="ENSSLUG00000004566.1"/>
</dbReference>
<evidence type="ECO:0000313" key="6">
    <source>
        <dbReference type="Proteomes" id="UP000694568"/>
    </source>
</evidence>
<dbReference type="SMART" id="SM00320">
    <property type="entry name" value="WD40"/>
    <property type="match status" value="2"/>
</dbReference>
<dbReference type="GO" id="GO:0006891">
    <property type="term" value="P:intra-Golgi vesicle-mediated transport"/>
    <property type="evidence" value="ECO:0007669"/>
    <property type="project" value="TreeGrafter"/>
</dbReference>
<dbReference type="InterPro" id="IPR036322">
    <property type="entry name" value="WD40_repeat_dom_sf"/>
</dbReference>
<reference evidence="5" key="2">
    <citation type="submission" date="2025-09" db="UniProtKB">
        <authorList>
            <consortium name="Ensembl"/>
        </authorList>
    </citation>
    <scope>IDENTIFICATION</scope>
</reference>